<proteinExistence type="predicted"/>
<name>U4L299_PYROM</name>
<reference evidence="1 2" key="1">
    <citation type="journal article" date="2013" name="PLoS Genet.">
        <title>The genome and development-dependent transcriptomes of Pyronema confluens: a window into fungal evolution.</title>
        <authorList>
            <person name="Traeger S."/>
            <person name="Altegoer F."/>
            <person name="Freitag M."/>
            <person name="Gabaldon T."/>
            <person name="Kempken F."/>
            <person name="Kumar A."/>
            <person name="Marcet-Houben M."/>
            <person name="Poggeler S."/>
            <person name="Stajich J.E."/>
            <person name="Nowrousian M."/>
        </authorList>
    </citation>
    <scope>NUCLEOTIDE SEQUENCE [LARGE SCALE GENOMIC DNA]</scope>
    <source>
        <strain evidence="2">CBS 100304</strain>
        <tissue evidence="1">Vegetative mycelium</tissue>
    </source>
</reference>
<sequence>MPFIPNTPEAHAAILSQPTPSICAGVSNDGRQCKRELVRSASGQPSNGVITVIGKPQPTL</sequence>
<dbReference type="EMBL" id="HF935448">
    <property type="protein sequence ID" value="CCX09275.1"/>
    <property type="molecule type" value="Genomic_DNA"/>
</dbReference>
<evidence type="ECO:0000313" key="2">
    <source>
        <dbReference type="Proteomes" id="UP000018144"/>
    </source>
</evidence>
<evidence type="ECO:0000313" key="1">
    <source>
        <dbReference type="EMBL" id="CCX09275.1"/>
    </source>
</evidence>
<gene>
    <name evidence="1" type="ORF">PCON_08868</name>
</gene>
<dbReference type="AlphaFoldDB" id="U4L299"/>
<organism evidence="1 2">
    <name type="scientific">Pyronema omphalodes (strain CBS 100304)</name>
    <name type="common">Pyronema confluens</name>
    <dbReference type="NCBI Taxonomy" id="1076935"/>
    <lineage>
        <taxon>Eukaryota</taxon>
        <taxon>Fungi</taxon>
        <taxon>Dikarya</taxon>
        <taxon>Ascomycota</taxon>
        <taxon>Pezizomycotina</taxon>
        <taxon>Pezizomycetes</taxon>
        <taxon>Pezizales</taxon>
        <taxon>Pyronemataceae</taxon>
        <taxon>Pyronema</taxon>
    </lineage>
</organism>
<protein>
    <submittedName>
        <fullName evidence="1">Uncharacterized protein</fullName>
    </submittedName>
</protein>
<keyword evidence="2" id="KW-1185">Reference proteome</keyword>
<accession>U4L299</accession>
<dbReference type="Proteomes" id="UP000018144">
    <property type="component" value="Unassembled WGS sequence"/>
</dbReference>